<gene>
    <name evidence="2" type="ORF">K0M31_003263</name>
</gene>
<name>A0AA40FYK9_9HYME</name>
<accession>A0AA40FYK9</accession>
<evidence type="ECO:0000313" key="2">
    <source>
        <dbReference type="EMBL" id="KAK1127777.1"/>
    </source>
</evidence>
<feature type="chain" id="PRO_5041323891" description="Secreted protein" evidence="1">
    <location>
        <begin position="18"/>
        <end position="145"/>
    </location>
</feature>
<proteinExistence type="predicted"/>
<feature type="signal peptide" evidence="1">
    <location>
        <begin position="1"/>
        <end position="17"/>
    </location>
</feature>
<sequence length="145" mass="16751">MDLKFFMFLITVQVAVAKVFTPLLVNSWPNVISQLHEFLTDIGVVSFTSSNFYENLLYICCAQHELQITRDMHRNERGRGVGTLNILVPFEEVSVFYAAWKRRRNRVWAPRPPWTAPVIYVAASRWCATTDEMMLTGAARSHRTI</sequence>
<dbReference type="Proteomes" id="UP001177670">
    <property type="component" value="Unassembled WGS sequence"/>
</dbReference>
<protein>
    <recommendedName>
        <fullName evidence="4">Secreted protein</fullName>
    </recommendedName>
</protein>
<evidence type="ECO:0008006" key="4">
    <source>
        <dbReference type="Google" id="ProtNLM"/>
    </source>
</evidence>
<organism evidence="2 3">
    <name type="scientific">Melipona bicolor</name>
    <dbReference type="NCBI Taxonomy" id="60889"/>
    <lineage>
        <taxon>Eukaryota</taxon>
        <taxon>Metazoa</taxon>
        <taxon>Ecdysozoa</taxon>
        <taxon>Arthropoda</taxon>
        <taxon>Hexapoda</taxon>
        <taxon>Insecta</taxon>
        <taxon>Pterygota</taxon>
        <taxon>Neoptera</taxon>
        <taxon>Endopterygota</taxon>
        <taxon>Hymenoptera</taxon>
        <taxon>Apocrita</taxon>
        <taxon>Aculeata</taxon>
        <taxon>Apoidea</taxon>
        <taxon>Anthophila</taxon>
        <taxon>Apidae</taxon>
        <taxon>Melipona</taxon>
    </lineage>
</organism>
<keyword evidence="1" id="KW-0732">Signal</keyword>
<comment type="caution">
    <text evidence="2">The sequence shown here is derived from an EMBL/GenBank/DDBJ whole genome shotgun (WGS) entry which is preliminary data.</text>
</comment>
<dbReference type="EMBL" id="JAHYIQ010000011">
    <property type="protein sequence ID" value="KAK1127777.1"/>
    <property type="molecule type" value="Genomic_DNA"/>
</dbReference>
<evidence type="ECO:0000256" key="1">
    <source>
        <dbReference type="SAM" id="SignalP"/>
    </source>
</evidence>
<dbReference type="AlphaFoldDB" id="A0AA40FYK9"/>
<evidence type="ECO:0000313" key="3">
    <source>
        <dbReference type="Proteomes" id="UP001177670"/>
    </source>
</evidence>
<reference evidence="2" key="1">
    <citation type="submission" date="2021-10" db="EMBL/GenBank/DDBJ databases">
        <title>Melipona bicolor Genome sequencing and assembly.</title>
        <authorList>
            <person name="Araujo N.S."/>
            <person name="Arias M.C."/>
        </authorList>
    </citation>
    <scope>NUCLEOTIDE SEQUENCE</scope>
    <source>
        <strain evidence="2">USP_2M_L1-L4_2017</strain>
        <tissue evidence="2">Whole body</tissue>
    </source>
</reference>
<keyword evidence="3" id="KW-1185">Reference proteome</keyword>